<evidence type="ECO:0000313" key="1">
    <source>
        <dbReference type="Proteomes" id="UP000887579"/>
    </source>
</evidence>
<accession>A0AC34F6M8</accession>
<evidence type="ECO:0000313" key="2">
    <source>
        <dbReference type="WBParaSite" id="ES5_v2.g12869.t1"/>
    </source>
</evidence>
<organism evidence="1 2">
    <name type="scientific">Panagrolaimus sp. ES5</name>
    <dbReference type="NCBI Taxonomy" id="591445"/>
    <lineage>
        <taxon>Eukaryota</taxon>
        <taxon>Metazoa</taxon>
        <taxon>Ecdysozoa</taxon>
        <taxon>Nematoda</taxon>
        <taxon>Chromadorea</taxon>
        <taxon>Rhabditida</taxon>
        <taxon>Tylenchina</taxon>
        <taxon>Panagrolaimomorpha</taxon>
        <taxon>Panagrolaimoidea</taxon>
        <taxon>Panagrolaimidae</taxon>
        <taxon>Panagrolaimus</taxon>
    </lineage>
</organism>
<protein>
    <submittedName>
        <fullName evidence="2">C6 domain-containing protein</fullName>
    </submittedName>
</protein>
<proteinExistence type="predicted"/>
<dbReference type="Proteomes" id="UP000887579">
    <property type="component" value="Unplaced"/>
</dbReference>
<sequence length="325" mass="32998">MRGGGGGDIPVTTLPPVLACSTCSNIAVKTGSGNGVDEPITQTSSIGANGCRTVTATCTAATPGIEVNYFFSNDGADLGTASATTTITRNFVCNANRELVLTENGVSAVVDEVECISAGTPPVCTTCANIAVVTGTGSGDDEPIIQTPGTDANGCKTLTISCTTPKVGETITYLFTNDGNDLGTLTDTTTISRTLTCDENGDYLLTEGTDTLAVDSVECITATAPVCTTCANIAVVTGTGSGDDEPIIQTPGTDANNCKTLTISCTTTKVGETITYLFTNDGADLGSLTDTTTISRTLTCDENGDYLLTEGTTTLAVDSVECITA</sequence>
<name>A0AC34F6M8_9BILA</name>
<dbReference type="WBParaSite" id="ES5_v2.g12869.t1">
    <property type="protein sequence ID" value="ES5_v2.g12869.t1"/>
    <property type="gene ID" value="ES5_v2.g12869"/>
</dbReference>
<reference evidence="2" key="1">
    <citation type="submission" date="2022-11" db="UniProtKB">
        <authorList>
            <consortium name="WormBaseParasite"/>
        </authorList>
    </citation>
    <scope>IDENTIFICATION</scope>
</reference>